<dbReference type="AlphaFoldDB" id="A0A2T7C9A5"/>
<feature type="region of interest" description="Disordered" evidence="1">
    <location>
        <begin position="99"/>
        <end position="150"/>
    </location>
</feature>
<gene>
    <name evidence="2" type="ORF">GQ55_9G374000</name>
</gene>
<proteinExistence type="predicted"/>
<feature type="compositionally biased region" description="Polar residues" evidence="1">
    <location>
        <begin position="110"/>
        <end position="135"/>
    </location>
</feature>
<evidence type="ECO:0000256" key="1">
    <source>
        <dbReference type="SAM" id="MobiDB-lite"/>
    </source>
</evidence>
<dbReference type="Proteomes" id="UP000244336">
    <property type="component" value="Chromosome 9"/>
</dbReference>
<name>A0A2T7C9A5_9POAL</name>
<reference evidence="2 3" key="1">
    <citation type="submission" date="2018-04" db="EMBL/GenBank/DDBJ databases">
        <title>WGS assembly of Panicum hallii var. hallii HAL2.</title>
        <authorList>
            <person name="Lovell J."/>
            <person name="Jenkins J."/>
            <person name="Lowry D."/>
            <person name="Mamidi S."/>
            <person name="Sreedasyam A."/>
            <person name="Weng X."/>
            <person name="Barry K."/>
            <person name="Bonette J."/>
            <person name="Campitelli B."/>
            <person name="Daum C."/>
            <person name="Gordon S."/>
            <person name="Gould B."/>
            <person name="Lipzen A."/>
            <person name="MacQueen A."/>
            <person name="Palacio-Mejia J."/>
            <person name="Plott C."/>
            <person name="Shakirov E."/>
            <person name="Shu S."/>
            <person name="Yoshinaga Y."/>
            <person name="Zane M."/>
            <person name="Rokhsar D."/>
            <person name="Grimwood J."/>
            <person name="Schmutz J."/>
            <person name="Juenger T."/>
        </authorList>
    </citation>
    <scope>NUCLEOTIDE SEQUENCE [LARGE SCALE GENOMIC DNA]</scope>
    <source>
        <strain evidence="3">cv. HAL2</strain>
    </source>
</reference>
<accession>A0A2T7C9A5</accession>
<protein>
    <recommendedName>
        <fullName evidence="4">PB1 domain-containing protein</fullName>
    </recommendedName>
</protein>
<dbReference type="EMBL" id="CM009757">
    <property type="protein sequence ID" value="PUZ39833.1"/>
    <property type="molecule type" value="Genomic_DNA"/>
</dbReference>
<evidence type="ECO:0000313" key="2">
    <source>
        <dbReference type="EMBL" id="PUZ39833.1"/>
    </source>
</evidence>
<organism evidence="2 3">
    <name type="scientific">Panicum hallii var. hallii</name>
    <dbReference type="NCBI Taxonomy" id="1504633"/>
    <lineage>
        <taxon>Eukaryota</taxon>
        <taxon>Viridiplantae</taxon>
        <taxon>Streptophyta</taxon>
        <taxon>Embryophyta</taxon>
        <taxon>Tracheophyta</taxon>
        <taxon>Spermatophyta</taxon>
        <taxon>Magnoliopsida</taxon>
        <taxon>Liliopsida</taxon>
        <taxon>Poales</taxon>
        <taxon>Poaceae</taxon>
        <taxon>PACMAD clade</taxon>
        <taxon>Panicoideae</taxon>
        <taxon>Panicodae</taxon>
        <taxon>Paniceae</taxon>
        <taxon>Panicinae</taxon>
        <taxon>Panicum</taxon>
        <taxon>Panicum sect. Panicum</taxon>
    </lineage>
</organism>
<dbReference type="OrthoDB" id="673781at2759"/>
<evidence type="ECO:0008006" key="4">
    <source>
        <dbReference type="Google" id="ProtNLM"/>
    </source>
</evidence>
<sequence length="195" mass="22284">MFLEIRLVGNPRCRKEFSCFIFDKVVDSDICNFKDFVDETVEKYPPGYHERVTVAYLDDASQNYLEVKSDQELLAMFAKYTKSKAVSMAIAYTLPTEIPQWPTVPEPTHEPTSSQHSVDEPASSQHMASQPSTPQADDDDDILGNPELENEFVGVEEEKLYLSNTSISKAKHEFLDYDYEASHESDYDYEEEDGL</sequence>
<dbReference type="Gramene" id="PUZ39833">
    <property type="protein sequence ID" value="PUZ39833"/>
    <property type="gene ID" value="GQ55_9G374000"/>
</dbReference>
<keyword evidence="3" id="KW-1185">Reference proteome</keyword>
<evidence type="ECO:0000313" key="3">
    <source>
        <dbReference type="Proteomes" id="UP000244336"/>
    </source>
</evidence>